<feature type="transmembrane region" description="Helical" evidence="1">
    <location>
        <begin position="89"/>
        <end position="107"/>
    </location>
</feature>
<feature type="transmembrane region" description="Helical" evidence="1">
    <location>
        <begin position="12"/>
        <end position="29"/>
    </location>
</feature>
<reference evidence="2 3" key="1">
    <citation type="submission" date="2015-10" db="EMBL/GenBank/DDBJ databases">
        <title>Corynebacteirum lowii and Corynebacterium oculi species nova, derived from human clinical disease and and emended description of Corynebacterium mastiditis.</title>
        <authorList>
            <person name="Bernard K."/>
            <person name="Pacheco A.L."/>
            <person name="Mcdougall C."/>
            <person name="Burtx T."/>
            <person name="Weibe D."/>
            <person name="Tyler S."/>
            <person name="Olson A.B."/>
            <person name="Cnockaert M."/>
            <person name="Eguchi H."/>
            <person name="Kuwahara T."/>
            <person name="Nakayama-Imaohji H."/>
            <person name="Boudewijins M."/>
            <person name="Van Hoecke F."/>
            <person name="Bernier A.-M."/>
            <person name="Vandamme P."/>
        </authorList>
    </citation>
    <scope>NUCLEOTIDE SEQUENCE [LARGE SCALE GENOMIC DNA]</scope>
    <source>
        <strain evidence="2 3">NML 130206</strain>
    </source>
</reference>
<evidence type="ECO:0000313" key="2">
    <source>
        <dbReference type="EMBL" id="KQB83949.1"/>
    </source>
</evidence>
<keyword evidence="1" id="KW-0472">Membrane</keyword>
<dbReference type="EMBL" id="LKEV01000008">
    <property type="protein sequence ID" value="KQB83949.1"/>
    <property type="molecule type" value="Genomic_DNA"/>
</dbReference>
<dbReference type="PATRIC" id="fig|1544413.3.peg.2147"/>
<keyword evidence="1" id="KW-1133">Transmembrane helix</keyword>
<gene>
    <name evidence="2" type="ORF">Clow_02149</name>
</gene>
<accession>A0A0Q0YNA7</accession>
<organism evidence="2 3">
    <name type="scientific">Corynebacterium lowii</name>
    <dbReference type="NCBI Taxonomy" id="1544413"/>
    <lineage>
        <taxon>Bacteria</taxon>
        <taxon>Bacillati</taxon>
        <taxon>Actinomycetota</taxon>
        <taxon>Actinomycetes</taxon>
        <taxon>Mycobacteriales</taxon>
        <taxon>Corynebacteriaceae</taxon>
        <taxon>Corynebacterium</taxon>
    </lineage>
</organism>
<name>A0A0Q0YNA7_9CORY</name>
<evidence type="ECO:0000256" key="1">
    <source>
        <dbReference type="SAM" id="Phobius"/>
    </source>
</evidence>
<proteinExistence type="predicted"/>
<dbReference type="AlphaFoldDB" id="A0A0Q0YNA7"/>
<dbReference type="Proteomes" id="UP000050488">
    <property type="component" value="Unassembled WGS sequence"/>
</dbReference>
<keyword evidence="1" id="KW-0812">Transmembrane</keyword>
<sequence>MFKSVQPYIPEFIVLIAGIFATGISSELGRGSGSAAAIGIASAIMGIIGIVYRAVLVATKAGQSTVLWVIGFLITLIGAVILYLSPDGILSGLVLYAGLAMLTSLFLHRS</sequence>
<feature type="transmembrane region" description="Helical" evidence="1">
    <location>
        <begin position="65"/>
        <end position="83"/>
    </location>
</feature>
<keyword evidence="3" id="KW-1185">Reference proteome</keyword>
<feature type="transmembrane region" description="Helical" evidence="1">
    <location>
        <begin position="35"/>
        <end position="58"/>
    </location>
</feature>
<comment type="caution">
    <text evidence="2">The sequence shown here is derived from an EMBL/GenBank/DDBJ whole genome shotgun (WGS) entry which is preliminary data.</text>
</comment>
<evidence type="ECO:0000313" key="3">
    <source>
        <dbReference type="Proteomes" id="UP000050488"/>
    </source>
</evidence>
<protein>
    <submittedName>
        <fullName evidence="2">Uncharacterized protein</fullName>
    </submittedName>
</protein>